<dbReference type="AlphaFoldDB" id="A0A2U1M979"/>
<protein>
    <submittedName>
        <fullName evidence="1">Uncharacterized protein</fullName>
    </submittedName>
</protein>
<reference evidence="1 2" key="1">
    <citation type="journal article" date="2018" name="Mol. Plant">
        <title>The genome of Artemisia annua provides insight into the evolution of Asteraceae family and artemisinin biosynthesis.</title>
        <authorList>
            <person name="Shen Q."/>
            <person name="Zhang L."/>
            <person name="Liao Z."/>
            <person name="Wang S."/>
            <person name="Yan T."/>
            <person name="Shi P."/>
            <person name="Liu M."/>
            <person name="Fu X."/>
            <person name="Pan Q."/>
            <person name="Wang Y."/>
            <person name="Lv Z."/>
            <person name="Lu X."/>
            <person name="Zhang F."/>
            <person name="Jiang W."/>
            <person name="Ma Y."/>
            <person name="Chen M."/>
            <person name="Hao X."/>
            <person name="Li L."/>
            <person name="Tang Y."/>
            <person name="Lv G."/>
            <person name="Zhou Y."/>
            <person name="Sun X."/>
            <person name="Brodelius P.E."/>
            <person name="Rose J.K.C."/>
            <person name="Tang K."/>
        </authorList>
    </citation>
    <scope>NUCLEOTIDE SEQUENCE [LARGE SCALE GENOMIC DNA]</scope>
    <source>
        <strain evidence="2">cv. Huhao1</strain>
        <tissue evidence="1">Leaf</tissue>
    </source>
</reference>
<evidence type="ECO:0000313" key="1">
    <source>
        <dbReference type="EMBL" id="PWA57766.1"/>
    </source>
</evidence>
<organism evidence="1 2">
    <name type="scientific">Artemisia annua</name>
    <name type="common">Sweet wormwood</name>
    <dbReference type="NCBI Taxonomy" id="35608"/>
    <lineage>
        <taxon>Eukaryota</taxon>
        <taxon>Viridiplantae</taxon>
        <taxon>Streptophyta</taxon>
        <taxon>Embryophyta</taxon>
        <taxon>Tracheophyta</taxon>
        <taxon>Spermatophyta</taxon>
        <taxon>Magnoliopsida</taxon>
        <taxon>eudicotyledons</taxon>
        <taxon>Gunneridae</taxon>
        <taxon>Pentapetalae</taxon>
        <taxon>asterids</taxon>
        <taxon>campanulids</taxon>
        <taxon>Asterales</taxon>
        <taxon>Asteraceae</taxon>
        <taxon>Asteroideae</taxon>
        <taxon>Anthemideae</taxon>
        <taxon>Artemisiinae</taxon>
        <taxon>Artemisia</taxon>
    </lineage>
</organism>
<gene>
    <name evidence="1" type="ORF">CTI12_AA406280</name>
</gene>
<dbReference type="EMBL" id="PKPP01006072">
    <property type="protein sequence ID" value="PWA57766.1"/>
    <property type="molecule type" value="Genomic_DNA"/>
</dbReference>
<name>A0A2U1M979_ARTAN</name>
<evidence type="ECO:0000313" key="2">
    <source>
        <dbReference type="Proteomes" id="UP000245207"/>
    </source>
</evidence>
<comment type="caution">
    <text evidence="1">The sequence shown here is derived from an EMBL/GenBank/DDBJ whole genome shotgun (WGS) entry which is preliminary data.</text>
</comment>
<accession>A0A2U1M979</accession>
<sequence>MSSLDLNELFVSEADLTNIVAVDNVVDRLLIMWIKLFNIPFYQVAHQVFDEMRIAPGAVTPGHGELGDGVPGGGSVEGGFAAIKV</sequence>
<keyword evidence="2" id="KW-1185">Reference proteome</keyword>
<dbReference type="Proteomes" id="UP000245207">
    <property type="component" value="Unassembled WGS sequence"/>
</dbReference>
<proteinExistence type="predicted"/>